<feature type="compositionally biased region" description="Basic and acidic residues" evidence="1">
    <location>
        <begin position="60"/>
        <end position="81"/>
    </location>
</feature>
<feature type="region of interest" description="Disordered" evidence="1">
    <location>
        <begin position="34"/>
        <end position="53"/>
    </location>
</feature>
<reference evidence="2" key="1">
    <citation type="submission" date="2019-12" db="EMBL/GenBank/DDBJ databases">
        <title>Genome sequencing and annotation of Brassica cretica.</title>
        <authorList>
            <person name="Studholme D.J."/>
            <person name="Sarris P.F."/>
        </authorList>
    </citation>
    <scope>NUCLEOTIDE SEQUENCE</scope>
    <source>
        <strain evidence="2">PFS-001/15</strain>
        <tissue evidence="2">Leaf</tissue>
    </source>
</reference>
<sequence>MWYQSHSEVQSSSQQAILSSSAFRRSTVSFGLLINHEEKAARKAQEEKLQKWRYNKRTAEMRAQYERDQEKEAKKSRPERNKWKKPLRKEETPSTRTEEKRNKGLERWLESFMAKIHQRITNPQSIDDQLYQEEDLGPIFDEEEDLGPIFDEEEDLVPIFYEEEEPEAVSVILVVQKVAEDVVDRGPEADHGKYLTTAYASGDILGSLSSVKLVQLFFCKEYDPVELLTPEESLQHLIFEPGIGGVSRKGEESDDLALTGMTRASLRLELVSDENLSLARAWRLPLHRMKQQE</sequence>
<feature type="compositionally biased region" description="Basic and acidic residues" evidence="1">
    <location>
        <begin position="88"/>
        <end position="102"/>
    </location>
</feature>
<evidence type="ECO:0000313" key="2">
    <source>
        <dbReference type="EMBL" id="KAF2616382.1"/>
    </source>
</evidence>
<organism evidence="2 3">
    <name type="scientific">Brassica cretica</name>
    <name type="common">Mustard</name>
    <dbReference type="NCBI Taxonomy" id="69181"/>
    <lineage>
        <taxon>Eukaryota</taxon>
        <taxon>Viridiplantae</taxon>
        <taxon>Streptophyta</taxon>
        <taxon>Embryophyta</taxon>
        <taxon>Tracheophyta</taxon>
        <taxon>Spermatophyta</taxon>
        <taxon>Magnoliopsida</taxon>
        <taxon>eudicotyledons</taxon>
        <taxon>Gunneridae</taxon>
        <taxon>Pentapetalae</taxon>
        <taxon>rosids</taxon>
        <taxon>malvids</taxon>
        <taxon>Brassicales</taxon>
        <taxon>Brassicaceae</taxon>
        <taxon>Brassiceae</taxon>
        <taxon>Brassica</taxon>
    </lineage>
</organism>
<dbReference type="EMBL" id="QGKW02000007">
    <property type="protein sequence ID" value="KAF2616382.1"/>
    <property type="molecule type" value="Genomic_DNA"/>
</dbReference>
<evidence type="ECO:0000313" key="3">
    <source>
        <dbReference type="Proteomes" id="UP000712281"/>
    </source>
</evidence>
<name>A0A8S9MBK7_BRACR</name>
<gene>
    <name evidence="2" type="ORF">F2Q68_00041178</name>
</gene>
<protein>
    <submittedName>
        <fullName evidence="2">Uncharacterized protein</fullName>
    </submittedName>
</protein>
<proteinExistence type="predicted"/>
<feature type="region of interest" description="Disordered" evidence="1">
    <location>
        <begin position="60"/>
        <end position="102"/>
    </location>
</feature>
<feature type="region of interest" description="Disordered" evidence="1">
    <location>
        <begin position="1"/>
        <end position="20"/>
    </location>
</feature>
<dbReference type="Proteomes" id="UP000712281">
    <property type="component" value="Unassembled WGS sequence"/>
</dbReference>
<evidence type="ECO:0000256" key="1">
    <source>
        <dbReference type="SAM" id="MobiDB-lite"/>
    </source>
</evidence>
<dbReference type="AlphaFoldDB" id="A0A8S9MBK7"/>
<comment type="caution">
    <text evidence="2">The sequence shown here is derived from an EMBL/GenBank/DDBJ whole genome shotgun (WGS) entry which is preliminary data.</text>
</comment>
<feature type="compositionally biased region" description="Basic and acidic residues" evidence="1">
    <location>
        <begin position="35"/>
        <end position="50"/>
    </location>
</feature>
<accession>A0A8S9MBK7</accession>